<protein>
    <submittedName>
        <fullName evidence="1">Uncharacterized protein</fullName>
    </submittedName>
</protein>
<dbReference type="EMBL" id="AE010299">
    <property type="protein sequence ID" value="AAM04908.1"/>
    <property type="molecule type" value="Genomic_DNA"/>
</dbReference>
<reference evidence="1 2" key="1">
    <citation type="journal article" date="2002" name="Genome Res.">
        <title>The genome of Methanosarcina acetivorans reveals extensive metabolic and physiological diversity.</title>
        <authorList>
            <person name="Galagan J.E."/>
            <person name="Nusbaum C."/>
            <person name="Roy A."/>
            <person name="Endrizzi M.G."/>
            <person name="Macdonald P."/>
            <person name="FitzHugh W."/>
            <person name="Calvo S."/>
            <person name="Engels R."/>
            <person name="Smirnov S."/>
            <person name="Atnoor D."/>
            <person name="Brown A."/>
            <person name="Allen N."/>
            <person name="Naylor J."/>
            <person name="Stange-Thomann N."/>
            <person name="DeArellano K."/>
            <person name="Johnson R."/>
            <person name="Linton L."/>
            <person name="McEwan P."/>
            <person name="McKernan K."/>
            <person name="Talamas J."/>
            <person name="Tirrell A."/>
            <person name="Ye W."/>
            <person name="Zimmer A."/>
            <person name="Barber R.D."/>
            <person name="Cann I."/>
            <person name="Graham D.E."/>
            <person name="Grahame D.A."/>
            <person name="Guss A."/>
            <person name="Hedderich R."/>
            <person name="Ingram-Smith C."/>
            <person name="Kuettner C.H."/>
            <person name="Krzycki J.A."/>
            <person name="Leigh J.A."/>
            <person name="Li W."/>
            <person name="Liu J."/>
            <person name="Mukhopadhyay B."/>
            <person name="Reeve J.N."/>
            <person name="Smith K."/>
            <person name="Springer T.A."/>
            <person name="Umayam L.A."/>
            <person name="White O."/>
            <person name="White R.H."/>
            <person name="de Macario E.C."/>
            <person name="Ferry J.G."/>
            <person name="Jarrell K.F."/>
            <person name="Jing H."/>
            <person name="Macario A.J.L."/>
            <person name="Paulsen I."/>
            <person name="Pritchett M."/>
            <person name="Sowers K.R."/>
            <person name="Swanson R.V."/>
            <person name="Zinder S.H."/>
            <person name="Lander E."/>
            <person name="Metcalf W.W."/>
            <person name="Birren B."/>
        </authorList>
    </citation>
    <scope>NUCLEOTIDE SEQUENCE [LARGE SCALE GENOMIC DNA]</scope>
    <source>
        <strain evidence="2">ATCC 35395 / DSM 2834 / JCM 12185 / C2A</strain>
    </source>
</reference>
<dbReference type="Proteomes" id="UP000002487">
    <property type="component" value="Chromosome"/>
</dbReference>
<organism evidence="1 2">
    <name type="scientific">Methanosarcina acetivorans (strain ATCC 35395 / DSM 2834 / JCM 12185 / C2A)</name>
    <dbReference type="NCBI Taxonomy" id="188937"/>
    <lineage>
        <taxon>Archaea</taxon>
        <taxon>Methanobacteriati</taxon>
        <taxon>Methanobacteriota</taxon>
        <taxon>Stenosarchaea group</taxon>
        <taxon>Methanomicrobia</taxon>
        <taxon>Methanosarcinales</taxon>
        <taxon>Methanosarcinaceae</taxon>
        <taxon>Methanosarcina</taxon>
    </lineage>
</organism>
<name>Q8TQP6_METAC</name>
<evidence type="ECO:0000313" key="2">
    <source>
        <dbReference type="Proteomes" id="UP000002487"/>
    </source>
</evidence>
<dbReference type="KEGG" id="mac:MA_1494"/>
<dbReference type="EnsemblBacteria" id="AAM04908">
    <property type="protein sequence ID" value="AAM04908"/>
    <property type="gene ID" value="MA_1494"/>
</dbReference>
<keyword evidence="2" id="KW-1185">Reference proteome</keyword>
<dbReference type="AlphaFoldDB" id="Q8TQP6"/>
<proteinExistence type="predicted"/>
<dbReference type="HOGENOM" id="CLU_2285008_0_0_2"/>
<dbReference type="STRING" id="188937.MA_1494"/>
<accession>Q8TQP6</accession>
<gene>
    <name evidence="1" type="ordered locus">MA_1494</name>
</gene>
<dbReference type="InParanoid" id="Q8TQP6"/>
<evidence type="ECO:0000313" key="1">
    <source>
        <dbReference type="EMBL" id="AAM04908.1"/>
    </source>
</evidence>
<sequence length="101" mass="11627">MNPCCRKKGSPLTFGNLLQNPGQRKREFIGARHKVSVFGKAFLSEERRPGSGHSLQDLYSDHSGFSKQPEVGYGFFCPFIFKNKKIKIMRSCSFRLLHFDR</sequence>